<dbReference type="NCBIfam" id="TIGR03355">
    <property type="entry name" value="VI_chp_2"/>
    <property type="match status" value="1"/>
</dbReference>
<dbReference type="KEGG" id="nch:A0U93_00805"/>
<dbReference type="EMBL" id="CP014691">
    <property type="protein sequence ID" value="AQS86728.1"/>
    <property type="molecule type" value="Genomic_DNA"/>
</dbReference>
<reference evidence="1 2" key="1">
    <citation type="submission" date="2016-03" db="EMBL/GenBank/DDBJ databases">
        <title>Acetic acid bacteria sequencing.</title>
        <authorList>
            <person name="Brandt J."/>
            <person name="Jakob F."/>
            <person name="Vogel R.F."/>
        </authorList>
    </citation>
    <scope>NUCLEOTIDE SEQUENCE [LARGE SCALE GENOMIC DNA]</scope>
    <source>
        <strain evidence="1 2">NBRC 101099</strain>
    </source>
</reference>
<sequence length="534" mass="59805">MPSVAPQEFSKPDASDGERTSSLRAGLLAGAHTGPDWDFQAFEQFLRDDRGALLAWFGLEALEDFRKFKDNRLGLALRGRIDRDLAQIDIMIARQIDAILHHPRFLLLEGSWRGLLWLVSSCDPAEDILIRIFSMKWQELERDFGRALEFDQSAFFKLVYEGEFGHAGGQPFGLLVVDHEIAHQPPRRSAFDSMAPVDDVAVLRQLAAVAAAAFVPTVLSAAPRLLGVEAFSELSLAQDMTTVLDDEDHRRWRGLVAQEDSRFLCLTLPHLRARPRWARDNNRLRHEEYAPDATDICWHTAGYAFARNVLRAQRTYRWPADVRGVTPGRQTGSFVADTVKDPFRFGARTRIARAPTELGFTDRQCQALIETGFMPLNTLPFGGAAFASTRSLQARPTAPRQPEPGHANRRISADIVSLLCVCRFAHHIKMLGRDMIGRLPTPGEIERELQDWLGRYTNASSLSSGESRARYPLLSSRVSVHAREGQPGHYGCVIHLQPHYQLDDISTTFRLVTNLASPDRAGGSTNHSSLEPTR</sequence>
<gene>
    <name evidence="1" type="ORF">A0U93_00805</name>
</gene>
<evidence type="ECO:0000313" key="2">
    <source>
        <dbReference type="Proteomes" id="UP000188604"/>
    </source>
</evidence>
<organism evidence="1 2">
    <name type="scientific">Neoasaia chiangmaiensis</name>
    <dbReference type="NCBI Taxonomy" id="320497"/>
    <lineage>
        <taxon>Bacteria</taxon>
        <taxon>Pseudomonadati</taxon>
        <taxon>Pseudomonadota</taxon>
        <taxon>Alphaproteobacteria</taxon>
        <taxon>Acetobacterales</taxon>
        <taxon>Acetobacteraceae</taxon>
        <taxon>Neoasaia</taxon>
    </lineage>
</organism>
<evidence type="ECO:0000313" key="1">
    <source>
        <dbReference type="EMBL" id="AQS86728.1"/>
    </source>
</evidence>
<dbReference type="Proteomes" id="UP000188604">
    <property type="component" value="Chromosome"/>
</dbReference>
<keyword evidence="2" id="KW-1185">Reference proteome</keyword>
<proteinExistence type="predicted"/>
<dbReference type="PANTHER" id="PTHR35565:SF3">
    <property type="entry name" value="TYPE VI SECRETION SYSTEM SHEATH PROTEIN TSSC1"/>
    <property type="match status" value="1"/>
</dbReference>
<protein>
    <submittedName>
        <fullName evidence="1">Uncharacterized protein</fullName>
    </submittedName>
</protein>
<dbReference type="AlphaFoldDB" id="A0A1U9KLU3"/>
<dbReference type="OrthoDB" id="9764000at2"/>
<dbReference type="STRING" id="320497.A0U93_00805"/>
<name>A0A1U9KLU3_9PROT</name>
<dbReference type="InterPro" id="IPR044031">
    <property type="entry name" value="TssC1_N"/>
</dbReference>
<dbReference type="RefSeq" id="WP_077805691.1">
    <property type="nucleotide sequence ID" value="NZ_BJXS01000010.1"/>
</dbReference>
<dbReference type="InterPro" id="IPR044032">
    <property type="entry name" value="TssC1_C"/>
</dbReference>
<dbReference type="Pfam" id="PF05943">
    <property type="entry name" value="VipB"/>
    <property type="match status" value="1"/>
</dbReference>
<accession>A0A1U9KLU3</accession>
<dbReference type="Pfam" id="PF18945">
    <property type="entry name" value="VipB_2"/>
    <property type="match status" value="1"/>
</dbReference>
<dbReference type="PANTHER" id="PTHR35565">
    <property type="entry name" value="CYTOPLASMIC PROTEIN-RELATED"/>
    <property type="match status" value="1"/>
</dbReference>
<dbReference type="InterPro" id="IPR010269">
    <property type="entry name" value="T6SS_TssC-like"/>
</dbReference>